<evidence type="ECO:0000313" key="9">
    <source>
        <dbReference type="EMBL" id="KAK4186892.1"/>
    </source>
</evidence>
<evidence type="ECO:0000256" key="5">
    <source>
        <dbReference type="PROSITE-ProRule" id="PRU00278"/>
    </source>
</evidence>
<comment type="similarity">
    <text evidence="2">Belongs to the PpiC/parvulin rotamase family. PIN4 subfamily.</text>
</comment>
<dbReference type="PANTHER" id="PTHR45995">
    <property type="match status" value="1"/>
</dbReference>
<dbReference type="InterPro" id="IPR046357">
    <property type="entry name" value="PPIase_dom_sf"/>
</dbReference>
<sequence length="136" mass="14399">MGKNKQEPKGGAKGGKGKGGGSAEDKGAGGGKGGGGGKQKGAMSINVRHILCEKHGEREKALERLKNGDKFNVVAQEMSQDKARAGGSLGWKTRGSLDPEFEKVAFELPVSSVDNPTYELCHTQFGYHIIMVEGRK</sequence>
<evidence type="ECO:0000256" key="1">
    <source>
        <dbReference type="ARBA" id="ARBA00000971"/>
    </source>
</evidence>
<keyword evidence="10" id="KW-1185">Reference proteome</keyword>
<reference evidence="9" key="2">
    <citation type="submission" date="2023-05" db="EMBL/GenBank/DDBJ databases">
        <authorList>
            <consortium name="Lawrence Berkeley National Laboratory"/>
            <person name="Steindorff A."/>
            <person name="Hensen N."/>
            <person name="Bonometti L."/>
            <person name="Westerberg I."/>
            <person name="Brannstrom I.O."/>
            <person name="Guillou S."/>
            <person name="Cros-Aarteil S."/>
            <person name="Calhoun S."/>
            <person name="Haridas S."/>
            <person name="Kuo A."/>
            <person name="Mondo S."/>
            <person name="Pangilinan J."/>
            <person name="Riley R."/>
            <person name="Labutti K."/>
            <person name="Andreopoulos B."/>
            <person name="Lipzen A."/>
            <person name="Chen C."/>
            <person name="Yanf M."/>
            <person name="Daum C."/>
            <person name="Ng V."/>
            <person name="Clum A."/>
            <person name="Ohm R."/>
            <person name="Martin F."/>
            <person name="Silar P."/>
            <person name="Natvig D."/>
            <person name="Lalanne C."/>
            <person name="Gautier V."/>
            <person name="Ament-Velasquez S.L."/>
            <person name="Kruys A."/>
            <person name="Hutchinson M.I."/>
            <person name="Powell A.J."/>
            <person name="Barry K."/>
            <person name="Miller A.N."/>
            <person name="Grigoriev I.V."/>
            <person name="Debuchy R."/>
            <person name="Gladieux P."/>
            <person name="Thoren M.H."/>
            <person name="Johannesson H."/>
        </authorList>
    </citation>
    <scope>NUCLEOTIDE SEQUENCE</scope>
    <source>
        <strain evidence="9">PSN309</strain>
    </source>
</reference>
<proteinExistence type="inferred from homology"/>
<evidence type="ECO:0000256" key="7">
    <source>
        <dbReference type="SAM" id="MobiDB-lite"/>
    </source>
</evidence>
<evidence type="ECO:0000313" key="10">
    <source>
        <dbReference type="Proteomes" id="UP001302126"/>
    </source>
</evidence>
<reference evidence="9" key="1">
    <citation type="journal article" date="2023" name="Mol. Phylogenet. Evol.">
        <title>Genome-scale phylogeny and comparative genomics of the fungal order Sordariales.</title>
        <authorList>
            <person name="Hensen N."/>
            <person name="Bonometti L."/>
            <person name="Westerberg I."/>
            <person name="Brannstrom I.O."/>
            <person name="Guillou S."/>
            <person name="Cros-Aarteil S."/>
            <person name="Calhoun S."/>
            <person name="Haridas S."/>
            <person name="Kuo A."/>
            <person name="Mondo S."/>
            <person name="Pangilinan J."/>
            <person name="Riley R."/>
            <person name="LaButti K."/>
            <person name="Andreopoulos B."/>
            <person name="Lipzen A."/>
            <person name="Chen C."/>
            <person name="Yan M."/>
            <person name="Daum C."/>
            <person name="Ng V."/>
            <person name="Clum A."/>
            <person name="Steindorff A."/>
            <person name="Ohm R.A."/>
            <person name="Martin F."/>
            <person name="Silar P."/>
            <person name="Natvig D.O."/>
            <person name="Lalanne C."/>
            <person name="Gautier V."/>
            <person name="Ament-Velasquez S.L."/>
            <person name="Kruys A."/>
            <person name="Hutchinson M.I."/>
            <person name="Powell A.J."/>
            <person name="Barry K."/>
            <person name="Miller A.N."/>
            <person name="Grigoriev I.V."/>
            <person name="Debuchy R."/>
            <person name="Gladieux P."/>
            <person name="Hiltunen Thoren M."/>
            <person name="Johannesson H."/>
        </authorList>
    </citation>
    <scope>NUCLEOTIDE SEQUENCE</scope>
    <source>
        <strain evidence="9">PSN309</strain>
    </source>
</reference>
<dbReference type="InterPro" id="IPR000297">
    <property type="entry name" value="PPIase_PpiC"/>
</dbReference>
<dbReference type="AlphaFoldDB" id="A0AAN7AI63"/>
<comment type="catalytic activity">
    <reaction evidence="1 6">
        <text>[protein]-peptidylproline (omega=180) = [protein]-peptidylproline (omega=0)</text>
        <dbReference type="Rhea" id="RHEA:16237"/>
        <dbReference type="Rhea" id="RHEA-COMP:10747"/>
        <dbReference type="Rhea" id="RHEA-COMP:10748"/>
        <dbReference type="ChEBI" id="CHEBI:83833"/>
        <dbReference type="ChEBI" id="CHEBI:83834"/>
        <dbReference type="EC" id="5.2.1.8"/>
    </reaction>
</comment>
<dbReference type="Proteomes" id="UP001302126">
    <property type="component" value="Unassembled WGS sequence"/>
</dbReference>
<evidence type="ECO:0000256" key="4">
    <source>
        <dbReference type="ARBA" id="ARBA00023235"/>
    </source>
</evidence>
<name>A0AAN7AI63_9PEZI</name>
<dbReference type="Pfam" id="PF13616">
    <property type="entry name" value="Rotamase_3"/>
    <property type="match status" value="1"/>
</dbReference>
<feature type="compositionally biased region" description="Gly residues" evidence="7">
    <location>
        <begin position="11"/>
        <end position="39"/>
    </location>
</feature>
<comment type="caution">
    <text evidence="9">The sequence shown here is derived from an EMBL/GenBank/DDBJ whole genome shotgun (WGS) entry which is preliminary data.</text>
</comment>
<keyword evidence="4 5" id="KW-0413">Isomerase</keyword>
<dbReference type="SUPFAM" id="SSF54534">
    <property type="entry name" value="FKBP-like"/>
    <property type="match status" value="1"/>
</dbReference>
<dbReference type="InterPro" id="IPR043323">
    <property type="entry name" value="PIN4"/>
</dbReference>
<evidence type="ECO:0000256" key="2">
    <source>
        <dbReference type="ARBA" id="ARBA00010242"/>
    </source>
</evidence>
<gene>
    <name evidence="9" type="ORF">QBC35DRAFT_252535</name>
</gene>
<feature type="domain" description="PpiC" evidence="8">
    <location>
        <begin position="42"/>
        <end position="134"/>
    </location>
</feature>
<evidence type="ECO:0000256" key="6">
    <source>
        <dbReference type="RuleBase" id="RU363014"/>
    </source>
</evidence>
<dbReference type="PROSITE" id="PS50198">
    <property type="entry name" value="PPIC_PPIASE_2"/>
    <property type="match status" value="1"/>
</dbReference>
<protein>
    <recommendedName>
        <fullName evidence="6">Peptidyl-prolyl cis-trans isomerase</fullName>
        <ecNumber evidence="6">5.2.1.8</ecNumber>
    </recommendedName>
</protein>
<organism evidence="9 10">
    <name type="scientific">Podospora australis</name>
    <dbReference type="NCBI Taxonomy" id="1536484"/>
    <lineage>
        <taxon>Eukaryota</taxon>
        <taxon>Fungi</taxon>
        <taxon>Dikarya</taxon>
        <taxon>Ascomycota</taxon>
        <taxon>Pezizomycotina</taxon>
        <taxon>Sordariomycetes</taxon>
        <taxon>Sordariomycetidae</taxon>
        <taxon>Sordariales</taxon>
        <taxon>Podosporaceae</taxon>
        <taxon>Podospora</taxon>
    </lineage>
</organism>
<accession>A0AAN7AI63</accession>
<dbReference type="GO" id="GO:0006364">
    <property type="term" value="P:rRNA processing"/>
    <property type="evidence" value="ECO:0007669"/>
    <property type="project" value="InterPro"/>
</dbReference>
<dbReference type="EC" id="5.2.1.8" evidence="6"/>
<dbReference type="Gene3D" id="3.10.50.40">
    <property type="match status" value="1"/>
</dbReference>
<dbReference type="EMBL" id="MU864413">
    <property type="protein sequence ID" value="KAK4186892.1"/>
    <property type="molecule type" value="Genomic_DNA"/>
</dbReference>
<dbReference type="GO" id="GO:0003677">
    <property type="term" value="F:DNA binding"/>
    <property type="evidence" value="ECO:0007669"/>
    <property type="project" value="InterPro"/>
</dbReference>
<keyword evidence="3 5" id="KW-0697">Rotamase</keyword>
<dbReference type="GO" id="GO:0003755">
    <property type="term" value="F:peptidyl-prolyl cis-trans isomerase activity"/>
    <property type="evidence" value="ECO:0007669"/>
    <property type="project" value="UniProtKB-UniRule"/>
</dbReference>
<evidence type="ECO:0000259" key="8">
    <source>
        <dbReference type="PROSITE" id="PS50198"/>
    </source>
</evidence>
<feature type="compositionally biased region" description="Basic and acidic residues" evidence="7">
    <location>
        <begin position="1"/>
        <end position="10"/>
    </location>
</feature>
<evidence type="ECO:0000256" key="3">
    <source>
        <dbReference type="ARBA" id="ARBA00023110"/>
    </source>
</evidence>
<feature type="region of interest" description="Disordered" evidence="7">
    <location>
        <begin position="1"/>
        <end position="43"/>
    </location>
</feature>